<dbReference type="EMBL" id="AP024145">
    <property type="protein sequence ID" value="BCM83718.1"/>
    <property type="molecule type" value="Genomic_DNA"/>
</dbReference>
<evidence type="ECO:0000313" key="2">
    <source>
        <dbReference type="EMBL" id="BCM83718.1"/>
    </source>
</evidence>
<dbReference type="SUPFAM" id="SSF110849">
    <property type="entry name" value="ParB/Sulfiredoxin"/>
    <property type="match status" value="1"/>
</dbReference>
<evidence type="ECO:0000313" key="3">
    <source>
        <dbReference type="Proteomes" id="UP000663508"/>
    </source>
</evidence>
<organism evidence="2 3">
    <name type="scientific">Methylobacterium indicum</name>
    <dbReference type="NCBI Taxonomy" id="1775910"/>
    <lineage>
        <taxon>Bacteria</taxon>
        <taxon>Pseudomonadati</taxon>
        <taxon>Pseudomonadota</taxon>
        <taxon>Alphaproteobacteria</taxon>
        <taxon>Hyphomicrobiales</taxon>
        <taxon>Methylobacteriaceae</taxon>
        <taxon>Methylobacterium</taxon>
    </lineage>
</organism>
<dbReference type="PANTHER" id="PTHR30083">
    <property type="entry name" value="TRANSCRIPTIONAL REGULATOR-RELATED"/>
    <property type="match status" value="1"/>
</dbReference>
<protein>
    <recommendedName>
        <fullName evidence="1">ParB-like N-terminal domain-containing protein</fullName>
    </recommendedName>
</protein>
<proteinExistence type="predicted"/>
<sequence length="222" mass="24197">MTRIETLSAALAAEISALPLAEKIEALNAARRALHEVSPFRSEPVDLVTWIPNDRVTANEYNPNKVASPEMALLHRSIKEDGYTQPIVTFLAGEAAVVVDGFHRHRVGKEKADVRERVHGYLPVVGIDKPLAARMASTVRHNRARGKHQVDLMSEMVVKLVNLGQSDQAIARQLGLTADELIRLKAQTGIAALFANQPFSRSWVAVEGEAADPSLALADEDA</sequence>
<dbReference type="GO" id="GO:0071453">
    <property type="term" value="P:cellular response to oxygen levels"/>
    <property type="evidence" value="ECO:0007669"/>
    <property type="project" value="TreeGrafter"/>
</dbReference>
<feature type="domain" description="ParB-like N-terminal" evidence="1">
    <location>
        <begin position="49"/>
        <end position="143"/>
    </location>
</feature>
<accession>A0A8H9C6B7</accession>
<dbReference type="RefSeq" id="WP_207182749.1">
    <property type="nucleotide sequence ID" value="NZ_AP024145.1"/>
</dbReference>
<dbReference type="InterPro" id="IPR036086">
    <property type="entry name" value="ParB/Sulfiredoxin_sf"/>
</dbReference>
<dbReference type="PANTHER" id="PTHR30083:SF1">
    <property type="entry name" value="TRANSCRIPTIONAL REGULATOR"/>
    <property type="match status" value="1"/>
</dbReference>
<dbReference type="InterPro" id="IPR003115">
    <property type="entry name" value="ParB_N"/>
</dbReference>
<dbReference type="CDD" id="cd16397">
    <property type="entry name" value="IbrB_like"/>
    <property type="match status" value="1"/>
</dbReference>
<gene>
    <name evidence="2" type="ORF">mvi_21790</name>
</gene>
<dbReference type="KEGG" id="mind:mvi_21790"/>
<name>A0A8H9C6B7_9HYPH</name>
<dbReference type="Gene3D" id="3.90.1530.10">
    <property type="entry name" value="Conserved hypothetical protein from pyrococcus furiosus pfu- 392566-001, ParB domain"/>
    <property type="match status" value="1"/>
</dbReference>
<reference evidence="2" key="1">
    <citation type="submission" date="2020-11" db="EMBL/GenBank/DDBJ databases">
        <title>Complete genome sequence of a novel pathogenic Methylobacterium strain isolated from rice in Vietnam.</title>
        <authorList>
            <person name="Lai K."/>
            <person name="Okazaki S."/>
            <person name="Higashi K."/>
            <person name="Mori H."/>
            <person name="Toyoda A."/>
            <person name="Kurokawa K."/>
        </authorList>
    </citation>
    <scope>NUCLEOTIDE SEQUENCE</scope>
    <source>
        <strain evidence="2">VL1</strain>
    </source>
</reference>
<evidence type="ECO:0000259" key="1">
    <source>
        <dbReference type="SMART" id="SM00470"/>
    </source>
</evidence>
<dbReference type="Proteomes" id="UP000663508">
    <property type="component" value="Chromosome"/>
</dbReference>
<dbReference type="AlphaFoldDB" id="A0A8H9C6B7"/>
<dbReference type="SMART" id="SM00470">
    <property type="entry name" value="ParB"/>
    <property type="match status" value="1"/>
</dbReference>